<gene>
    <name evidence="1" type="ORF">HB912_12325</name>
</gene>
<dbReference type="RefSeq" id="WP_185374988.1">
    <property type="nucleotide sequence ID" value="NZ_JAARRM010000007.1"/>
</dbReference>
<evidence type="ECO:0000313" key="1">
    <source>
        <dbReference type="EMBL" id="MBC1522434.1"/>
    </source>
</evidence>
<protein>
    <submittedName>
        <fullName evidence="1">Uncharacterized protein</fullName>
    </submittedName>
</protein>
<name>A0A841ZSQ8_9LIST</name>
<dbReference type="EMBL" id="JAARRM010000007">
    <property type="protein sequence ID" value="MBC1522434.1"/>
    <property type="molecule type" value="Genomic_DNA"/>
</dbReference>
<evidence type="ECO:0000313" key="2">
    <source>
        <dbReference type="Proteomes" id="UP000559885"/>
    </source>
</evidence>
<proteinExistence type="predicted"/>
<dbReference type="AlphaFoldDB" id="A0A841ZSQ8"/>
<organism evidence="1 2">
    <name type="scientific">Listeria aquatica</name>
    <dbReference type="NCBI Taxonomy" id="1494960"/>
    <lineage>
        <taxon>Bacteria</taxon>
        <taxon>Bacillati</taxon>
        <taxon>Bacillota</taxon>
        <taxon>Bacilli</taxon>
        <taxon>Bacillales</taxon>
        <taxon>Listeriaceae</taxon>
        <taxon>Listeria</taxon>
    </lineage>
</organism>
<dbReference type="Proteomes" id="UP000559885">
    <property type="component" value="Unassembled WGS sequence"/>
</dbReference>
<reference evidence="1 2" key="1">
    <citation type="submission" date="2020-03" db="EMBL/GenBank/DDBJ databases">
        <title>Soil Listeria distribution.</title>
        <authorList>
            <person name="Liao J."/>
            <person name="Wiedmann M."/>
        </authorList>
    </citation>
    <scope>NUCLEOTIDE SEQUENCE [LARGE SCALE GENOMIC DNA]</scope>
    <source>
        <strain evidence="1 2">FSL L7-1507</strain>
    </source>
</reference>
<comment type="caution">
    <text evidence="1">The sequence shown here is derived from an EMBL/GenBank/DDBJ whole genome shotgun (WGS) entry which is preliminary data.</text>
</comment>
<accession>A0A841ZSQ8</accession>
<sequence>MPTKEAMTIIRESESFRQIQTIILTMSKQALTCFIQILKNYQRENKAAGSFITEIIQLAESELEAYKKEEATL</sequence>